<reference evidence="1" key="1">
    <citation type="submission" date="2022-09" db="EMBL/GenBank/DDBJ databases">
        <title>The complete genome of Acidovorax sp. 5MLIR.</title>
        <authorList>
            <person name="Liu L."/>
            <person name="Yue J."/>
            <person name="Yang F."/>
            <person name="Yuan J."/>
            <person name="Li L."/>
        </authorList>
    </citation>
    <scope>NUCLEOTIDE SEQUENCE</scope>
    <source>
        <strain evidence="1">5MLIR</strain>
        <plasmid evidence="1">unnamed1</plasmid>
    </source>
</reference>
<dbReference type="InterPro" id="IPR024078">
    <property type="entry name" value="LmbE-like_dom_sf"/>
</dbReference>
<dbReference type="SUPFAM" id="SSF102588">
    <property type="entry name" value="LmbE-like"/>
    <property type="match status" value="1"/>
</dbReference>
<organism evidence="1 2">
    <name type="scientific">Comamonas endophytica</name>
    <dbReference type="NCBI Taxonomy" id="2949090"/>
    <lineage>
        <taxon>Bacteria</taxon>
        <taxon>Pseudomonadati</taxon>
        <taxon>Pseudomonadota</taxon>
        <taxon>Betaproteobacteria</taxon>
        <taxon>Burkholderiales</taxon>
        <taxon>Comamonadaceae</taxon>
        <taxon>Comamonas</taxon>
    </lineage>
</organism>
<dbReference type="InterPro" id="IPR003737">
    <property type="entry name" value="GlcNAc_PI_deacetylase-related"/>
</dbReference>
<evidence type="ECO:0000313" key="1">
    <source>
        <dbReference type="EMBL" id="UYG53789.1"/>
    </source>
</evidence>
<keyword evidence="2" id="KW-1185">Reference proteome</keyword>
<dbReference type="Proteomes" id="UP001162800">
    <property type="component" value="Plasmid unnamed1"/>
</dbReference>
<dbReference type="RefSeq" id="WP_231043904.1">
    <property type="nucleotide sequence ID" value="NZ_CP106882.1"/>
</dbReference>
<gene>
    <name evidence="1" type="ORF">M9799_17800</name>
</gene>
<name>A0ABY6GFB4_9BURK</name>
<dbReference type="Gene3D" id="3.40.50.10320">
    <property type="entry name" value="LmbE-like"/>
    <property type="match status" value="1"/>
</dbReference>
<protein>
    <submittedName>
        <fullName evidence="1">PIG-L family deacetylase</fullName>
    </submittedName>
</protein>
<dbReference type="Pfam" id="PF02585">
    <property type="entry name" value="PIG-L"/>
    <property type="match status" value="1"/>
</dbReference>
<keyword evidence="1" id="KW-0614">Plasmid</keyword>
<dbReference type="EMBL" id="CP106882">
    <property type="protein sequence ID" value="UYG53789.1"/>
    <property type="molecule type" value="Genomic_DNA"/>
</dbReference>
<geneLocation type="plasmid" evidence="1 2">
    <name>unnamed1</name>
</geneLocation>
<dbReference type="PANTHER" id="PTHR12993:SF29">
    <property type="entry name" value="BLR3841 PROTEIN"/>
    <property type="match status" value="1"/>
</dbReference>
<evidence type="ECO:0000313" key="2">
    <source>
        <dbReference type="Proteomes" id="UP001162800"/>
    </source>
</evidence>
<accession>A0ABY6GFB4</accession>
<dbReference type="PANTHER" id="PTHR12993">
    <property type="entry name" value="N-ACETYLGLUCOSAMINYL-PHOSPHATIDYLINOSITOL DE-N-ACETYLASE-RELATED"/>
    <property type="match status" value="1"/>
</dbReference>
<proteinExistence type="predicted"/>
<sequence>MQAPPLLAQRLGGYRTLVVLAPHPDDEVLGCFGLIRLAQQLGLAVEVHIVTDGERCFGALPASEEQALREARQQESRAAATLLECPPPQFWQLGDSQLMEQGPLLDRQLLNHWRADALYVAPWWHDGHPDHEAVAHCLRRIATPQNCLYYPVWSLVDPLRRARFMAHPRIHTLALAPEALQHKRKAAALFQTQFSRNGVAEGAILRAEFLAAFTSDHEHYLDET</sequence>